<evidence type="ECO:0000313" key="4">
    <source>
        <dbReference type="Proteomes" id="UP000198379"/>
    </source>
</evidence>
<evidence type="ECO:0000256" key="1">
    <source>
        <dbReference type="SAM" id="SignalP"/>
    </source>
</evidence>
<dbReference type="InterPro" id="IPR056640">
    <property type="entry name" value="DUF7738"/>
</dbReference>
<dbReference type="AlphaFoldDB" id="A0A238YSB7"/>
<reference evidence="3 4" key="1">
    <citation type="submission" date="2017-06" db="EMBL/GenBank/DDBJ databases">
        <authorList>
            <person name="Kim H.J."/>
            <person name="Triplett B.A."/>
        </authorList>
    </citation>
    <scope>NUCLEOTIDE SEQUENCE [LARGE SCALE GENOMIC DNA]</scope>
    <source>
        <strain evidence="3 4">DSM 25597</strain>
    </source>
</reference>
<evidence type="ECO:0000259" key="2">
    <source>
        <dbReference type="Pfam" id="PF24880"/>
    </source>
</evidence>
<accession>A0A238YSB7</accession>
<dbReference type="Pfam" id="PF24880">
    <property type="entry name" value="DUF7738"/>
    <property type="match status" value="1"/>
</dbReference>
<feature type="signal peptide" evidence="1">
    <location>
        <begin position="1"/>
        <end position="19"/>
    </location>
</feature>
<dbReference type="Proteomes" id="UP000198379">
    <property type="component" value="Unassembled WGS sequence"/>
</dbReference>
<name>A0A238YSB7_9FLAO</name>
<feature type="chain" id="PRO_5012353549" description="DUF7738 domain-containing protein" evidence="1">
    <location>
        <begin position="20"/>
        <end position="169"/>
    </location>
</feature>
<keyword evidence="1" id="KW-0732">Signal</keyword>
<protein>
    <recommendedName>
        <fullName evidence="2">DUF7738 domain-containing protein</fullName>
    </recommendedName>
</protein>
<gene>
    <name evidence="3" type="ORF">SAMN06265376_102289</name>
</gene>
<keyword evidence="4" id="KW-1185">Reference proteome</keyword>
<dbReference type="EMBL" id="FZNY01000002">
    <property type="protein sequence ID" value="SNR73564.1"/>
    <property type="molecule type" value="Genomic_DNA"/>
</dbReference>
<organism evidence="3 4">
    <name type="scientific">Dokdonia pacifica</name>
    <dbReference type="NCBI Taxonomy" id="1627892"/>
    <lineage>
        <taxon>Bacteria</taxon>
        <taxon>Pseudomonadati</taxon>
        <taxon>Bacteroidota</taxon>
        <taxon>Flavobacteriia</taxon>
        <taxon>Flavobacteriales</taxon>
        <taxon>Flavobacteriaceae</taxon>
        <taxon>Dokdonia</taxon>
    </lineage>
</organism>
<dbReference type="OrthoDB" id="1443138at2"/>
<proteinExistence type="predicted"/>
<evidence type="ECO:0000313" key="3">
    <source>
        <dbReference type="EMBL" id="SNR73564.1"/>
    </source>
</evidence>
<feature type="domain" description="DUF7738" evidence="2">
    <location>
        <begin position="26"/>
        <end position="124"/>
    </location>
</feature>
<dbReference type="RefSeq" id="WP_089371050.1">
    <property type="nucleotide sequence ID" value="NZ_BMEP01000001.1"/>
</dbReference>
<sequence>MKNTLFLIITLFTVSLVSAQNTPEIIFNENKEVILNGEKIDKTSDLEKVTSLLGEPVLYKEYPTGKMTYHYTDLGIAMHFYKDNLIFIGANFNWDGDKTFPETTYTGKLSIDSIEFDMNTTNEILSEIKVIDLVSLMPGMYMTDPNKEKTIVVVGFKDEKLTQIGFQFQ</sequence>